<protein>
    <submittedName>
        <fullName evidence="1">Uncharacterized protein</fullName>
    </submittedName>
</protein>
<name>A0AAV9SR25_9TELE</name>
<gene>
    <name evidence="1" type="ORF">CRENBAI_021898</name>
</gene>
<keyword evidence="2" id="KW-1185">Reference proteome</keyword>
<comment type="caution">
    <text evidence="1">The sequence shown here is derived from an EMBL/GenBank/DDBJ whole genome shotgun (WGS) entry which is preliminary data.</text>
</comment>
<dbReference type="Proteomes" id="UP001311232">
    <property type="component" value="Unassembled WGS sequence"/>
</dbReference>
<dbReference type="EMBL" id="JAHHUM010000007">
    <property type="protein sequence ID" value="KAK5624008.1"/>
    <property type="molecule type" value="Genomic_DNA"/>
</dbReference>
<evidence type="ECO:0000313" key="2">
    <source>
        <dbReference type="Proteomes" id="UP001311232"/>
    </source>
</evidence>
<proteinExistence type="predicted"/>
<sequence length="203" mass="21314">MILTKKLGDIFSGQISGPGRGLHTDCPLLLCPLKFHLVADNLFVVLLDAGLSGSDHPHKLELGEPAAHCGVFMMCFSFVEVPKAVYLGLLRPPGAEPTCPLLLLDRGLRTPGITLATPVPPDVEMACGNIPPPHHLLQCCPVLSPLLMQTGVLVETPAPVSQDLSAAFTLTSKSQVETSILASGGPDGCYLPPAVVAVPPSFR</sequence>
<evidence type="ECO:0000313" key="1">
    <source>
        <dbReference type="EMBL" id="KAK5624008.1"/>
    </source>
</evidence>
<organism evidence="1 2">
    <name type="scientific">Crenichthys baileyi</name>
    <name type="common">White River springfish</name>
    <dbReference type="NCBI Taxonomy" id="28760"/>
    <lineage>
        <taxon>Eukaryota</taxon>
        <taxon>Metazoa</taxon>
        <taxon>Chordata</taxon>
        <taxon>Craniata</taxon>
        <taxon>Vertebrata</taxon>
        <taxon>Euteleostomi</taxon>
        <taxon>Actinopterygii</taxon>
        <taxon>Neopterygii</taxon>
        <taxon>Teleostei</taxon>
        <taxon>Neoteleostei</taxon>
        <taxon>Acanthomorphata</taxon>
        <taxon>Ovalentaria</taxon>
        <taxon>Atherinomorphae</taxon>
        <taxon>Cyprinodontiformes</taxon>
        <taxon>Goodeidae</taxon>
        <taxon>Crenichthys</taxon>
    </lineage>
</organism>
<dbReference type="AlphaFoldDB" id="A0AAV9SR25"/>
<reference evidence="1 2" key="1">
    <citation type="submission" date="2021-06" db="EMBL/GenBank/DDBJ databases">
        <authorList>
            <person name="Palmer J.M."/>
        </authorList>
    </citation>
    <scope>NUCLEOTIDE SEQUENCE [LARGE SCALE GENOMIC DNA]</scope>
    <source>
        <strain evidence="1 2">MEX-2019</strain>
        <tissue evidence="1">Muscle</tissue>
    </source>
</reference>
<accession>A0AAV9SR25</accession>